<keyword evidence="7" id="KW-1185">Reference proteome</keyword>
<evidence type="ECO:0000313" key="6">
    <source>
        <dbReference type="EMBL" id="MFD2238432.1"/>
    </source>
</evidence>
<evidence type="ECO:0000256" key="1">
    <source>
        <dbReference type="ARBA" id="ARBA00005028"/>
    </source>
</evidence>
<dbReference type="InterPro" id="IPR047215">
    <property type="entry name" value="Galactose_mutarotase-like"/>
</dbReference>
<dbReference type="PANTHER" id="PTHR10091">
    <property type="entry name" value="ALDOSE-1-EPIMERASE"/>
    <property type="match status" value="1"/>
</dbReference>
<dbReference type="InterPro" id="IPR015443">
    <property type="entry name" value="Aldose_1-epimerase"/>
</dbReference>
<dbReference type="GO" id="GO:0016853">
    <property type="term" value="F:isomerase activity"/>
    <property type="evidence" value="ECO:0007669"/>
    <property type="project" value="UniProtKB-KW"/>
</dbReference>
<comment type="caution">
    <text evidence="6">The sequence shown here is derived from an EMBL/GenBank/DDBJ whole genome shotgun (WGS) entry which is preliminary data.</text>
</comment>
<evidence type="ECO:0000256" key="2">
    <source>
        <dbReference type="ARBA" id="ARBA00006206"/>
    </source>
</evidence>
<dbReference type="Pfam" id="PF01263">
    <property type="entry name" value="Aldose_epim"/>
    <property type="match status" value="1"/>
</dbReference>
<dbReference type="PIRSF" id="PIRSF005096">
    <property type="entry name" value="GALM"/>
    <property type="match status" value="1"/>
</dbReference>
<keyword evidence="4 5" id="KW-0119">Carbohydrate metabolism</keyword>
<dbReference type="EMBL" id="JBHUIJ010000016">
    <property type="protein sequence ID" value="MFD2238432.1"/>
    <property type="molecule type" value="Genomic_DNA"/>
</dbReference>
<protein>
    <recommendedName>
        <fullName evidence="5">Aldose 1-epimerase</fullName>
        <ecNumber evidence="5">5.1.3.3</ecNumber>
    </recommendedName>
</protein>
<dbReference type="EC" id="5.1.3.3" evidence="5"/>
<proteinExistence type="inferred from homology"/>
<comment type="catalytic activity">
    <reaction evidence="5">
        <text>alpha-D-glucose = beta-D-glucose</text>
        <dbReference type="Rhea" id="RHEA:10264"/>
        <dbReference type="ChEBI" id="CHEBI:15903"/>
        <dbReference type="ChEBI" id="CHEBI:17925"/>
        <dbReference type="EC" id="5.1.3.3"/>
    </reaction>
</comment>
<reference evidence="7" key="1">
    <citation type="journal article" date="2019" name="Int. J. Syst. Evol. Microbiol.">
        <title>The Global Catalogue of Microorganisms (GCM) 10K type strain sequencing project: providing services to taxonomists for standard genome sequencing and annotation.</title>
        <authorList>
            <consortium name="The Broad Institute Genomics Platform"/>
            <consortium name="The Broad Institute Genome Sequencing Center for Infectious Disease"/>
            <person name="Wu L."/>
            <person name="Ma J."/>
        </authorList>
    </citation>
    <scope>NUCLEOTIDE SEQUENCE [LARGE SCALE GENOMIC DNA]</scope>
    <source>
        <strain evidence="7">ZS-35-S2</strain>
    </source>
</reference>
<comment type="similarity">
    <text evidence="2 5">Belongs to the aldose epimerase family.</text>
</comment>
<evidence type="ECO:0000256" key="5">
    <source>
        <dbReference type="PIRNR" id="PIRNR005096"/>
    </source>
</evidence>
<dbReference type="SUPFAM" id="SSF74650">
    <property type="entry name" value="Galactose mutarotase-like"/>
    <property type="match status" value="1"/>
</dbReference>
<organism evidence="6 7">
    <name type="scientific">Aureimonas populi</name>
    <dbReference type="NCBI Taxonomy" id="1701758"/>
    <lineage>
        <taxon>Bacteria</taxon>
        <taxon>Pseudomonadati</taxon>
        <taxon>Pseudomonadota</taxon>
        <taxon>Alphaproteobacteria</taxon>
        <taxon>Hyphomicrobiales</taxon>
        <taxon>Aurantimonadaceae</taxon>
        <taxon>Aureimonas</taxon>
    </lineage>
</organism>
<comment type="pathway">
    <text evidence="1 5">Carbohydrate metabolism; hexose metabolism.</text>
</comment>
<name>A0ABW5CP06_9HYPH</name>
<evidence type="ECO:0000256" key="3">
    <source>
        <dbReference type="ARBA" id="ARBA00023235"/>
    </source>
</evidence>
<accession>A0ABW5CP06</accession>
<dbReference type="NCBIfam" id="NF008277">
    <property type="entry name" value="PRK11055.1"/>
    <property type="match status" value="1"/>
</dbReference>
<gene>
    <name evidence="6" type="ORF">ACFSKQ_13320</name>
</gene>
<keyword evidence="3 5" id="KW-0413">Isomerase</keyword>
<evidence type="ECO:0000256" key="4">
    <source>
        <dbReference type="ARBA" id="ARBA00023277"/>
    </source>
</evidence>
<dbReference type="InterPro" id="IPR011013">
    <property type="entry name" value="Gal_mutarotase_sf_dom"/>
</dbReference>
<sequence length="353" mass="37943">MGQEPVSIFGRMADGTPVERVVLCGEDGFRVSVISYGAAVQSILAPDRDGHLADIVLGHDTLAGYMASRDYFGATIGRYANRIAGGAFSLGGRRFRVEPNDGPNALHGGAGGFDTRLFEVESREPCRVVLRRTSPAGEEGFPGRLDIRVAYEVQRCALLIELSAAGDADTLVNLANHSYFNLAGEASGTALDHALFIAADAFLPVDAVAIPTGERRPVAGSPFDFRTARRVGERIRHADEQLALARGYDHNFCLRGGRTAEPRLVARLSDQASGRVLEVETDEAGLQLYSGNALTGAVRGKGGRLHRQGDAVCLEAQAFPDAPNRPDFPSTHLAAGETYRHRIRYRFSTAPLP</sequence>
<dbReference type="RefSeq" id="WP_245195557.1">
    <property type="nucleotide sequence ID" value="NZ_CP072611.1"/>
</dbReference>
<dbReference type="InterPro" id="IPR008183">
    <property type="entry name" value="Aldose_1/G6P_1-epimerase"/>
</dbReference>
<dbReference type="Gene3D" id="2.70.98.10">
    <property type="match status" value="1"/>
</dbReference>
<dbReference type="PANTHER" id="PTHR10091:SF0">
    <property type="entry name" value="GALACTOSE MUTAROTASE"/>
    <property type="match status" value="1"/>
</dbReference>
<dbReference type="InterPro" id="IPR014718">
    <property type="entry name" value="GH-type_carb-bd"/>
</dbReference>
<dbReference type="Proteomes" id="UP001597371">
    <property type="component" value="Unassembled WGS sequence"/>
</dbReference>
<evidence type="ECO:0000313" key="7">
    <source>
        <dbReference type="Proteomes" id="UP001597371"/>
    </source>
</evidence>
<dbReference type="CDD" id="cd09019">
    <property type="entry name" value="galactose_mutarotase_like"/>
    <property type="match status" value="1"/>
</dbReference>